<name>A0ABN8IJW8_9NEOP</name>
<gene>
    <name evidence="2" type="ORF">IPOD504_LOCUS10219</name>
</gene>
<evidence type="ECO:0000313" key="3">
    <source>
        <dbReference type="Proteomes" id="UP000837857"/>
    </source>
</evidence>
<organism evidence="2 3">
    <name type="scientific">Iphiclides podalirius</name>
    <name type="common">scarce swallowtail</name>
    <dbReference type="NCBI Taxonomy" id="110791"/>
    <lineage>
        <taxon>Eukaryota</taxon>
        <taxon>Metazoa</taxon>
        <taxon>Ecdysozoa</taxon>
        <taxon>Arthropoda</taxon>
        <taxon>Hexapoda</taxon>
        <taxon>Insecta</taxon>
        <taxon>Pterygota</taxon>
        <taxon>Neoptera</taxon>
        <taxon>Endopterygota</taxon>
        <taxon>Lepidoptera</taxon>
        <taxon>Glossata</taxon>
        <taxon>Ditrysia</taxon>
        <taxon>Papilionoidea</taxon>
        <taxon>Papilionidae</taxon>
        <taxon>Papilioninae</taxon>
        <taxon>Iphiclides</taxon>
    </lineage>
</organism>
<evidence type="ECO:0000256" key="1">
    <source>
        <dbReference type="SAM" id="MobiDB-lite"/>
    </source>
</evidence>
<feature type="non-terminal residue" evidence="2">
    <location>
        <position position="70"/>
    </location>
</feature>
<proteinExistence type="predicted"/>
<sequence length="70" mass="7478">MGRATLTVALAALAKPKPVAPDNGTHKPRNTCRARSGGAMPACKQTDARTGNAITEGRRKEEVLMILRFC</sequence>
<dbReference type="EMBL" id="OW152836">
    <property type="protein sequence ID" value="CAH2057412.1"/>
    <property type="molecule type" value="Genomic_DNA"/>
</dbReference>
<evidence type="ECO:0008006" key="4">
    <source>
        <dbReference type="Google" id="ProtNLM"/>
    </source>
</evidence>
<dbReference type="Proteomes" id="UP000837857">
    <property type="component" value="Chromosome 24"/>
</dbReference>
<reference evidence="2" key="1">
    <citation type="submission" date="2022-03" db="EMBL/GenBank/DDBJ databases">
        <authorList>
            <person name="Martin H S."/>
        </authorList>
    </citation>
    <scope>NUCLEOTIDE SEQUENCE</scope>
</reference>
<feature type="region of interest" description="Disordered" evidence="1">
    <location>
        <begin position="17"/>
        <end position="49"/>
    </location>
</feature>
<evidence type="ECO:0000313" key="2">
    <source>
        <dbReference type="EMBL" id="CAH2057412.1"/>
    </source>
</evidence>
<protein>
    <recommendedName>
        <fullName evidence="4">Secreted protein</fullName>
    </recommendedName>
</protein>
<accession>A0ABN8IJW8</accession>
<keyword evidence="3" id="KW-1185">Reference proteome</keyword>